<evidence type="ECO:0000313" key="2">
    <source>
        <dbReference type="Proteomes" id="UP000440096"/>
    </source>
</evidence>
<sequence length="243" mass="27210">MSGEDDAAEIRRKLSERLAELAGKLPHDLRVAVLAAFALHKDAQNPFYQERVRWLARTLERHDRTVRRRVDEAITRLAELAIAGQHPAGDQRWHTEELRVTLALDRPVPESFVLRRIIADVDGVSEVDVPAAGEVEVFHGGTLAGRAVELPDTLRRGERHEIALRVRAELPQPQWLCVPRQPCDLFDLHLRFGAERPVEVALLEQVPGEGVTSGPAVPIDRAGEVHVRFRHLAPGFGYGVSWT</sequence>
<evidence type="ECO:0000313" key="1">
    <source>
        <dbReference type="EMBL" id="MTD59463.1"/>
    </source>
</evidence>
<comment type="caution">
    <text evidence="1">The sequence shown here is derived from an EMBL/GenBank/DDBJ whole genome shotgun (WGS) entry which is preliminary data.</text>
</comment>
<gene>
    <name evidence="1" type="ORF">GKO32_36590</name>
</gene>
<organism evidence="1 2">
    <name type="scientific">Amycolatopsis pithecellobii</name>
    <dbReference type="NCBI Taxonomy" id="664692"/>
    <lineage>
        <taxon>Bacteria</taxon>
        <taxon>Bacillati</taxon>
        <taxon>Actinomycetota</taxon>
        <taxon>Actinomycetes</taxon>
        <taxon>Pseudonocardiales</taxon>
        <taxon>Pseudonocardiaceae</taxon>
        <taxon>Amycolatopsis</taxon>
    </lineage>
</organism>
<dbReference type="EMBL" id="WMBA01000105">
    <property type="protein sequence ID" value="MTD59463.1"/>
    <property type="molecule type" value="Genomic_DNA"/>
</dbReference>
<protein>
    <submittedName>
        <fullName evidence="1">Uncharacterized protein</fullName>
    </submittedName>
</protein>
<dbReference type="Proteomes" id="UP000440096">
    <property type="component" value="Unassembled WGS sequence"/>
</dbReference>
<keyword evidence="2" id="KW-1185">Reference proteome</keyword>
<name>A0A6N7ZCG9_9PSEU</name>
<dbReference type="AlphaFoldDB" id="A0A6N7ZCG9"/>
<accession>A0A6N7ZCG9</accession>
<proteinExistence type="predicted"/>
<reference evidence="1 2" key="1">
    <citation type="submission" date="2019-11" db="EMBL/GenBank/DDBJ databases">
        <title>Draft genome of Amycolatopsis RM579.</title>
        <authorList>
            <person name="Duangmal K."/>
            <person name="Mingma R."/>
        </authorList>
    </citation>
    <scope>NUCLEOTIDE SEQUENCE [LARGE SCALE GENOMIC DNA]</scope>
    <source>
        <strain evidence="1 2">RM579</strain>
    </source>
</reference>